<dbReference type="PROSITE" id="PS51257">
    <property type="entry name" value="PROKAR_LIPOPROTEIN"/>
    <property type="match status" value="1"/>
</dbReference>
<evidence type="ECO:0000256" key="1">
    <source>
        <dbReference type="SAM" id="MobiDB-lite"/>
    </source>
</evidence>
<evidence type="ECO:0000313" key="3">
    <source>
        <dbReference type="EMBL" id="MFC7060094.1"/>
    </source>
</evidence>
<dbReference type="EMBL" id="JBHSZI010000006">
    <property type="protein sequence ID" value="MFC7060094.1"/>
    <property type="molecule type" value="Genomic_DNA"/>
</dbReference>
<dbReference type="InterPro" id="IPR006626">
    <property type="entry name" value="PbH1"/>
</dbReference>
<feature type="region of interest" description="Disordered" evidence="1">
    <location>
        <begin position="398"/>
        <end position="420"/>
    </location>
</feature>
<dbReference type="SUPFAM" id="SSF51126">
    <property type="entry name" value="Pectin lyase-like"/>
    <property type="match status" value="1"/>
</dbReference>
<evidence type="ECO:0000313" key="4">
    <source>
        <dbReference type="Proteomes" id="UP001596445"/>
    </source>
</evidence>
<gene>
    <name evidence="3" type="ORF">ACFQQG_20130</name>
</gene>
<feature type="region of interest" description="Disordered" evidence="1">
    <location>
        <begin position="21"/>
        <end position="85"/>
    </location>
</feature>
<dbReference type="Gene3D" id="2.160.20.10">
    <property type="entry name" value="Single-stranded right-handed beta-helix, Pectin lyase-like"/>
    <property type="match status" value="3"/>
</dbReference>
<feature type="domain" description="Right handed beta helix" evidence="2">
    <location>
        <begin position="449"/>
        <end position="638"/>
    </location>
</feature>
<keyword evidence="4" id="KW-1185">Reference proteome</keyword>
<dbReference type="InterPro" id="IPR039448">
    <property type="entry name" value="Beta_helix"/>
</dbReference>
<proteinExistence type="predicted"/>
<dbReference type="GeneID" id="76632034"/>
<comment type="caution">
    <text evidence="3">The sequence shown here is derived from an EMBL/GenBank/DDBJ whole genome shotgun (WGS) entry which is preliminary data.</text>
</comment>
<dbReference type="Proteomes" id="UP001596445">
    <property type="component" value="Unassembled WGS sequence"/>
</dbReference>
<dbReference type="SMART" id="SM00710">
    <property type="entry name" value="PbH1"/>
    <property type="match status" value="8"/>
</dbReference>
<feature type="compositionally biased region" description="Low complexity" evidence="1">
    <location>
        <begin position="40"/>
        <end position="77"/>
    </location>
</feature>
<sequence>MNRRRYLQMLVGTGALAGLAGCNDSTESDTPSPTVVFTDESTASSETPITTSETPSSAPTPEPTATGTATPTPTETATPKDRVFDGGDLESFVDAVMTAAEIGGGTVVVEPNTYRFEPLQGGGANWHALLQSVENVTIEGNGATFVLTNPSIGGFRFIGGSDITIRDLILDYDPVPFTQGRLETVLSDDGTLTLTLDEGYPTLDHSIFQRADSVYAMVHEPDGQFFSGVRANGPPEKYFSDIKHTGGRAYRFSLDSNSNFRGLAEGRRLTVVARNNGAVLSMYKTENPNFENVTIRTASGADFSVQVCESPTFRDCTVAPPPNSDRQLSSVADGIRITNCLERSTVENCYHDSLGDDSVAVDNRMTTIRRFQDDRTVEVKEIHPFVVKAGDSLEALSPTGVRKTDLPPVESVQGPSASVGDRVKPITITFEEPVREALAEGDFLGNTATNSENYTIRNNEFRNHRANLIRASAGGGVIENNILVGTHLSAIELHSGTLGHWPPKGGIRDVTVRNNTIRRPGLGLLAGYAPFGILVHHEAPGGNSTESHPNEDITIVDNDIETSAGAGIELSDAKDVIVERNDLRDLNRLDYSNSGFGFRISNLSGVTLSENTVTGTSEALSGFGFRTDSEEISLSNNELRIDGERTPARLLQWEPVTLEFSRTVTVGDRQLAFSCFDLRLFDHDGDVIREVSVGETEDGVLFGEGVDGQEQADGKTWRWLGPEDKISVVKFFDTELADATTLEMRGYPIEDGISATVRVGGETTDQISWDTKETQTYRLSISDI</sequence>
<dbReference type="AlphaFoldDB" id="A0ABD5W6U2"/>
<organism evidence="3 4">
    <name type="scientific">Halovenus salina</name>
    <dbReference type="NCBI Taxonomy" id="1510225"/>
    <lineage>
        <taxon>Archaea</taxon>
        <taxon>Methanobacteriati</taxon>
        <taxon>Methanobacteriota</taxon>
        <taxon>Stenosarchaea group</taxon>
        <taxon>Halobacteria</taxon>
        <taxon>Halobacteriales</taxon>
        <taxon>Haloarculaceae</taxon>
        <taxon>Halovenus</taxon>
    </lineage>
</organism>
<evidence type="ECO:0000259" key="2">
    <source>
        <dbReference type="Pfam" id="PF13229"/>
    </source>
</evidence>
<dbReference type="Pfam" id="PF13229">
    <property type="entry name" value="Beta_helix"/>
    <property type="match status" value="1"/>
</dbReference>
<feature type="compositionally biased region" description="Polar residues" evidence="1">
    <location>
        <begin position="23"/>
        <end position="35"/>
    </location>
</feature>
<accession>A0ABD5W6U2</accession>
<dbReference type="InterPro" id="IPR012334">
    <property type="entry name" value="Pectin_lyas_fold"/>
</dbReference>
<dbReference type="RefSeq" id="WP_267164292.1">
    <property type="nucleotide sequence ID" value="NZ_CP112973.1"/>
</dbReference>
<reference evidence="3 4" key="1">
    <citation type="journal article" date="2019" name="Int. J. Syst. Evol. Microbiol.">
        <title>The Global Catalogue of Microorganisms (GCM) 10K type strain sequencing project: providing services to taxonomists for standard genome sequencing and annotation.</title>
        <authorList>
            <consortium name="The Broad Institute Genomics Platform"/>
            <consortium name="The Broad Institute Genome Sequencing Center for Infectious Disease"/>
            <person name="Wu L."/>
            <person name="Ma J."/>
        </authorList>
    </citation>
    <scope>NUCLEOTIDE SEQUENCE [LARGE SCALE GENOMIC DNA]</scope>
    <source>
        <strain evidence="3 4">JCM 30072</strain>
    </source>
</reference>
<name>A0ABD5W6U2_9EURY</name>
<dbReference type="InterPro" id="IPR011050">
    <property type="entry name" value="Pectin_lyase_fold/virulence"/>
</dbReference>
<protein>
    <submittedName>
        <fullName evidence="3">Right-handed parallel beta-helix repeat-containing protein</fullName>
    </submittedName>
</protein>